<dbReference type="GO" id="GO:0046872">
    <property type="term" value="F:metal ion binding"/>
    <property type="evidence" value="ECO:0007669"/>
    <property type="project" value="UniProtKB-KW"/>
</dbReference>
<dbReference type="CDD" id="cd16150">
    <property type="entry name" value="sulfatase_like"/>
    <property type="match status" value="1"/>
</dbReference>
<dbReference type="EMBL" id="VDFW01000038">
    <property type="protein sequence ID" value="TNC20995.1"/>
    <property type="molecule type" value="Genomic_DNA"/>
</dbReference>
<dbReference type="OrthoDB" id="9777306at2"/>
<evidence type="ECO:0000256" key="1">
    <source>
        <dbReference type="ARBA" id="ARBA00008779"/>
    </source>
</evidence>
<keyword evidence="3" id="KW-0378">Hydrolase</keyword>
<sequence length="470" mass="52794">MMNRPSVVVFVPDQLRADAVGCFGNPHVRTPNLDALAARGTRFTNAFVQHPVCSPSRASFLTGWYPHVSGHRTLTHLLRADEPNFLKSFKDNGYHVTWAGERGDTFAPGGTEASVHEYGFSVAPETKWPAEATYADDLSARTFYLGRVDETVDFDEAAIRTAEEWLRKPPPGPWVLFVPLLAPHVPFKAAEPWFSMYDRDAMPEPVPPGAGEPAFHKAIRDGYGLERMTPGQWREITATYYAMVSRMDSHLGRVLAAAGENTVTAFFTDHGEYLGDFGLVEKWPTSMSPNITRDPLVLAGPGIREGALVDDMVELVDVFPTLLQLCEVPDDTHRHFGRSLLPRLRDEVPVHREYAFTEAGFTVEEEAQLERPAYPYDRKGDLQHANPRLVGKTVAVRDRSWTYVHRLHEGPELYDRAADPHERINLAGRPEFAAVEQRMRDELLRWYLETADVVPYGPDPRSPAVDLPTP</sequence>
<dbReference type="PROSITE" id="PS00523">
    <property type="entry name" value="SULFATASE_1"/>
    <property type="match status" value="1"/>
</dbReference>
<dbReference type="Pfam" id="PF00884">
    <property type="entry name" value="Sulfatase"/>
    <property type="match status" value="1"/>
</dbReference>
<dbReference type="PANTHER" id="PTHR45953">
    <property type="entry name" value="IDURONATE 2-SULFATASE"/>
    <property type="match status" value="1"/>
</dbReference>
<protein>
    <submittedName>
        <fullName evidence="5">Sulfatase</fullName>
    </submittedName>
</protein>
<keyword evidence="6" id="KW-1185">Reference proteome</keyword>
<dbReference type="InterPro" id="IPR024607">
    <property type="entry name" value="Sulfatase_CS"/>
</dbReference>
<dbReference type="InterPro" id="IPR017850">
    <property type="entry name" value="Alkaline_phosphatase_core_sf"/>
</dbReference>
<reference evidence="5 6" key="1">
    <citation type="submission" date="2019-06" db="EMBL/GenBank/DDBJ databases">
        <title>Amycolatopsis alkalitolerans sp. nov., isolated from Gastrodia elata Blume.</title>
        <authorList>
            <person name="Narsing Rao M.P."/>
            <person name="Li W.J."/>
        </authorList>
    </citation>
    <scope>NUCLEOTIDE SEQUENCE [LARGE SCALE GENOMIC DNA]</scope>
    <source>
        <strain evidence="5 6">SYSUP0005</strain>
    </source>
</reference>
<evidence type="ECO:0000256" key="2">
    <source>
        <dbReference type="ARBA" id="ARBA00022723"/>
    </source>
</evidence>
<keyword evidence="2" id="KW-0479">Metal-binding</keyword>
<dbReference type="AlphaFoldDB" id="A0A5C4LRI0"/>
<evidence type="ECO:0000256" key="3">
    <source>
        <dbReference type="ARBA" id="ARBA00022801"/>
    </source>
</evidence>
<dbReference type="SUPFAM" id="SSF53649">
    <property type="entry name" value="Alkaline phosphatase-like"/>
    <property type="match status" value="1"/>
</dbReference>
<comment type="caution">
    <text evidence="5">The sequence shown here is derived from an EMBL/GenBank/DDBJ whole genome shotgun (WGS) entry which is preliminary data.</text>
</comment>
<organism evidence="5 6">
    <name type="scientific">Amycolatopsis alkalitolerans</name>
    <dbReference type="NCBI Taxonomy" id="2547244"/>
    <lineage>
        <taxon>Bacteria</taxon>
        <taxon>Bacillati</taxon>
        <taxon>Actinomycetota</taxon>
        <taxon>Actinomycetes</taxon>
        <taxon>Pseudonocardiales</taxon>
        <taxon>Pseudonocardiaceae</taxon>
        <taxon>Amycolatopsis</taxon>
    </lineage>
</organism>
<dbReference type="Proteomes" id="UP000305546">
    <property type="component" value="Unassembled WGS sequence"/>
</dbReference>
<gene>
    <name evidence="5" type="ORF">FG385_29550</name>
</gene>
<dbReference type="GO" id="GO:0004423">
    <property type="term" value="F:iduronate-2-sulfatase activity"/>
    <property type="evidence" value="ECO:0007669"/>
    <property type="project" value="TreeGrafter"/>
</dbReference>
<evidence type="ECO:0000313" key="5">
    <source>
        <dbReference type="EMBL" id="TNC20995.1"/>
    </source>
</evidence>
<proteinExistence type="inferred from homology"/>
<evidence type="ECO:0000259" key="4">
    <source>
        <dbReference type="Pfam" id="PF00884"/>
    </source>
</evidence>
<dbReference type="PANTHER" id="PTHR45953:SF1">
    <property type="entry name" value="IDURONATE 2-SULFATASE"/>
    <property type="match status" value="1"/>
</dbReference>
<accession>A0A5C4LRI0</accession>
<dbReference type="InterPro" id="IPR000917">
    <property type="entry name" value="Sulfatase_N"/>
</dbReference>
<evidence type="ECO:0000313" key="6">
    <source>
        <dbReference type="Proteomes" id="UP000305546"/>
    </source>
</evidence>
<dbReference type="Gene3D" id="3.40.720.10">
    <property type="entry name" value="Alkaline Phosphatase, subunit A"/>
    <property type="match status" value="1"/>
</dbReference>
<dbReference type="GO" id="GO:0005737">
    <property type="term" value="C:cytoplasm"/>
    <property type="evidence" value="ECO:0007669"/>
    <property type="project" value="TreeGrafter"/>
</dbReference>
<name>A0A5C4LRI0_9PSEU</name>
<comment type="similarity">
    <text evidence="1">Belongs to the sulfatase family.</text>
</comment>
<feature type="domain" description="Sulfatase N-terminal" evidence="4">
    <location>
        <begin position="5"/>
        <end position="326"/>
    </location>
</feature>